<gene>
    <name evidence="1" type="ORF">BJ981_002061</name>
</gene>
<dbReference type="Proteomes" id="UP000588112">
    <property type="component" value="Unassembled WGS sequence"/>
</dbReference>
<protein>
    <submittedName>
        <fullName evidence="1">Uncharacterized protein</fullName>
    </submittedName>
</protein>
<reference evidence="1 2" key="1">
    <citation type="submission" date="2020-08" db="EMBL/GenBank/DDBJ databases">
        <title>Sequencing the genomes of 1000 actinobacteria strains.</title>
        <authorList>
            <person name="Klenk H.-P."/>
        </authorList>
    </citation>
    <scope>NUCLEOTIDE SEQUENCE [LARGE SCALE GENOMIC DNA]</scope>
    <source>
        <strain evidence="1 2">DSM 45790</strain>
    </source>
</reference>
<sequence>MYRDAKVAPYPWLALVHADSALPEWWYGQMTTVTF</sequence>
<dbReference type="AlphaFoldDB" id="A0A7W9DPE9"/>
<dbReference type="EMBL" id="JACHBR010000001">
    <property type="protein sequence ID" value="MBB5626362.1"/>
    <property type="molecule type" value="Genomic_DNA"/>
</dbReference>
<comment type="caution">
    <text evidence="1">The sequence shown here is derived from an EMBL/GenBank/DDBJ whole genome shotgun (WGS) entry which is preliminary data.</text>
</comment>
<evidence type="ECO:0000313" key="1">
    <source>
        <dbReference type="EMBL" id="MBB5626362.1"/>
    </source>
</evidence>
<evidence type="ECO:0000313" key="2">
    <source>
        <dbReference type="Proteomes" id="UP000588112"/>
    </source>
</evidence>
<accession>A0A7W9DPE9</accession>
<name>A0A7W9DPE9_9ACTN</name>
<proteinExistence type="predicted"/>
<organism evidence="1 2">
    <name type="scientific">Sphaerisporangium krabiense</name>
    <dbReference type="NCBI Taxonomy" id="763782"/>
    <lineage>
        <taxon>Bacteria</taxon>
        <taxon>Bacillati</taxon>
        <taxon>Actinomycetota</taxon>
        <taxon>Actinomycetes</taxon>
        <taxon>Streptosporangiales</taxon>
        <taxon>Streptosporangiaceae</taxon>
        <taxon>Sphaerisporangium</taxon>
    </lineage>
</organism>
<keyword evidence="2" id="KW-1185">Reference proteome</keyword>